<evidence type="ECO:0000256" key="4">
    <source>
        <dbReference type="ARBA" id="ARBA00022771"/>
    </source>
</evidence>
<feature type="domain" description="C2H2-type" evidence="13">
    <location>
        <begin position="533"/>
        <end position="560"/>
    </location>
</feature>
<dbReference type="PANTHER" id="PTHR16515:SF49">
    <property type="entry name" value="GASTRULA ZINC FINGER PROTEIN XLCGF49.1-LIKE-RELATED"/>
    <property type="match status" value="1"/>
</dbReference>
<evidence type="ECO:0000259" key="14">
    <source>
        <dbReference type="PROSITE" id="PS51915"/>
    </source>
</evidence>
<dbReference type="SMART" id="SM00355">
    <property type="entry name" value="ZnF_C2H2"/>
    <property type="match status" value="11"/>
</dbReference>
<keyword evidence="9" id="KW-0539">Nucleus</keyword>
<dbReference type="InterPro" id="IPR012934">
    <property type="entry name" value="Znf_AD"/>
</dbReference>
<feature type="domain" description="ZAD" evidence="14">
    <location>
        <begin position="3"/>
        <end position="78"/>
    </location>
</feature>
<dbReference type="FunFam" id="3.30.160.60:FF:000145">
    <property type="entry name" value="Zinc finger protein 574"/>
    <property type="match status" value="1"/>
</dbReference>
<evidence type="ECO:0000313" key="15">
    <source>
        <dbReference type="EnsemblMetazoa" id="ACHR006138-PA"/>
    </source>
</evidence>
<name>A0A182K5V3_9DIPT</name>
<evidence type="ECO:0000256" key="12">
    <source>
        <dbReference type="SAM" id="MobiDB-lite"/>
    </source>
</evidence>
<keyword evidence="16" id="KW-1185">Reference proteome</keyword>
<evidence type="ECO:0000256" key="2">
    <source>
        <dbReference type="ARBA" id="ARBA00022723"/>
    </source>
</evidence>
<evidence type="ECO:0000256" key="11">
    <source>
        <dbReference type="PROSITE-ProRule" id="PRU01263"/>
    </source>
</evidence>
<evidence type="ECO:0008006" key="17">
    <source>
        <dbReference type="Google" id="ProtNLM"/>
    </source>
</evidence>
<dbReference type="VEuPathDB" id="VectorBase:ACHR006138"/>
<dbReference type="GO" id="GO:0005634">
    <property type="term" value="C:nucleus"/>
    <property type="evidence" value="ECO:0007669"/>
    <property type="project" value="UniProtKB-SubCell"/>
</dbReference>
<evidence type="ECO:0000256" key="6">
    <source>
        <dbReference type="ARBA" id="ARBA00023015"/>
    </source>
</evidence>
<feature type="binding site" evidence="11">
    <location>
        <position position="8"/>
    </location>
    <ligand>
        <name>Zn(2+)</name>
        <dbReference type="ChEBI" id="CHEBI:29105"/>
    </ligand>
</feature>
<evidence type="ECO:0000313" key="16">
    <source>
        <dbReference type="Proteomes" id="UP000075881"/>
    </source>
</evidence>
<dbReference type="Gene3D" id="3.30.160.60">
    <property type="entry name" value="Classic Zinc Finger"/>
    <property type="match status" value="5"/>
</dbReference>
<keyword evidence="8" id="KW-0804">Transcription</keyword>
<keyword evidence="2 11" id="KW-0479">Metal-binding</keyword>
<dbReference type="PROSITE" id="PS00028">
    <property type="entry name" value="ZINC_FINGER_C2H2_1"/>
    <property type="match status" value="7"/>
</dbReference>
<feature type="binding site" evidence="11">
    <location>
        <position position="54"/>
    </location>
    <ligand>
        <name>Zn(2+)</name>
        <dbReference type="ChEBI" id="CHEBI:29105"/>
    </ligand>
</feature>
<evidence type="ECO:0000256" key="1">
    <source>
        <dbReference type="ARBA" id="ARBA00004123"/>
    </source>
</evidence>
<reference evidence="15" key="2">
    <citation type="submission" date="2020-05" db="UniProtKB">
        <authorList>
            <consortium name="EnsemblMetazoa"/>
        </authorList>
    </citation>
    <scope>IDENTIFICATION</scope>
    <source>
        <strain evidence="15">ACHKN1017</strain>
    </source>
</reference>
<dbReference type="Gene3D" id="3.40.1800.20">
    <property type="match status" value="1"/>
</dbReference>
<dbReference type="GO" id="GO:0008270">
    <property type="term" value="F:zinc ion binding"/>
    <property type="evidence" value="ECO:0007669"/>
    <property type="project" value="UniProtKB-UniRule"/>
</dbReference>
<dbReference type="Pfam" id="PF00096">
    <property type="entry name" value="zf-C2H2"/>
    <property type="match status" value="2"/>
</dbReference>
<dbReference type="SUPFAM" id="SSF57667">
    <property type="entry name" value="beta-beta-alpha zinc fingers"/>
    <property type="match status" value="3"/>
</dbReference>
<dbReference type="PROSITE" id="PS51915">
    <property type="entry name" value="ZAD"/>
    <property type="match status" value="1"/>
</dbReference>
<feature type="region of interest" description="Disordered" evidence="12">
    <location>
        <begin position="590"/>
        <end position="627"/>
    </location>
</feature>
<dbReference type="GO" id="GO:0010468">
    <property type="term" value="P:regulation of gene expression"/>
    <property type="evidence" value="ECO:0007669"/>
    <property type="project" value="TreeGrafter"/>
</dbReference>
<feature type="domain" description="C2H2-type" evidence="13">
    <location>
        <begin position="505"/>
        <end position="532"/>
    </location>
</feature>
<evidence type="ECO:0000256" key="10">
    <source>
        <dbReference type="PROSITE-ProRule" id="PRU00042"/>
    </source>
</evidence>
<dbReference type="InterPro" id="IPR013087">
    <property type="entry name" value="Znf_C2H2_type"/>
</dbReference>
<dbReference type="STRING" id="43041.A0A182K5V3"/>
<feature type="domain" description="C2H2-type" evidence="13">
    <location>
        <begin position="312"/>
        <end position="339"/>
    </location>
</feature>
<dbReference type="GO" id="GO:0003677">
    <property type="term" value="F:DNA binding"/>
    <property type="evidence" value="ECO:0007669"/>
    <property type="project" value="UniProtKB-KW"/>
</dbReference>
<accession>A0A182K5V3</accession>
<evidence type="ECO:0000256" key="8">
    <source>
        <dbReference type="ARBA" id="ARBA00023163"/>
    </source>
</evidence>
<dbReference type="PANTHER" id="PTHR16515">
    <property type="entry name" value="PR DOMAIN ZINC FINGER PROTEIN"/>
    <property type="match status" value="1"/>
</dbReference>
<evidence type="ECO:0000256" key="7">
    <source>
        <dbReference type="ARBA" id="ARBA00023125"/>
    </source>
</evidence>
<evidence type="ECO:0000256" key="9">
    <source>
        <dbReference type="ARBA" id="ARBA00023242"/>
    </source>
</evidence>
<protein>
    <recommendedName>
        <fullName evidence="17">Protein krueppel</fullName>
    </recommendedName>
</protein>
<dbReference type="SMART" id="SM00868">
    <property type="entry name" value="zf-AD"/>
    <property type="match status" value="1"/>
</dbReference>
<keyword evidence="7" id="KW-0238">DNA-binding</keyword>
<sequence length="627" mass="72839">MLSVCRLCAHWAEPYVEIDNILFENLQAKDVIQRMFGLDLSCTPSYTDQLCKECVQNLENSFVFHQQLVNAEKVFNTLHESGALRQSLLAIKKAGEPLLQTEELLVVERLCDLPKNNLEDKPKESTENQSDCGEFPEDCWHDKKAEKVIEIKIEAVEELEIISNPLDSSSANGVPYQEMKISSGDEESCTLSQTSSNEAGLEFVNGTRSVQNAEQKANRAIVPNKCYVCYKIYGNEAELTAHLIEHNDLLPFRCRQCSTNERVFEYRTIRALNKHLETHRYPFDCTECRLRFRKITTRNDHFLRMHMSVGVYTCERCGVEFQELRKFRLHLAAHRNLELQRYKCTICSKAFQTSTLLVRHKFEVHASKPPNQQCMRLFKAKSNYMPHKKLLLQQEGLIECSETGCVQQFTSFREWRRHMKTHYPEEPLYWEHKDILPESLQDASSYPKACLEAGCSYVAATLSLMFCHYRMHYKSFQCDQCNSKYSSVSALRRHVEIRHEGVRRFECSHCGKRFAYRQKLHEHENVHLGVRNLKCNYCTRTFSSRSNLTVHRRTHASTLAANSNRCALCETTFLDSASLAHHHQAYLKSDHSGNSACERIQKRKQKKKEMLREQEQEQQGELESSSD</sequence>
<dbReference type="PROSITE" id="PS50157">
    <property type="entry name" value="ZINC_FINGER_C2H2_2"/>
    <property type="match status" value="6"/>
</dbReference>
<feature type="domain" description="C2H2-type" evidence="13">
    <location>
        <begin position="476"/>
        <end position="504"/>
    </location>
</feature>
<feature type="compositionally biased region" description="Acidic residues" evidence="12">
    <location>
        <begin position="616"/>
        <end position="627"/>
    </location>
</feature>
<evidence type="ECO:0000256" key="3">
    <source>
        <dbReference type="ARBA" id="ARBA00022737"/>
    </source>
</evidence>
<dbReference type="AlphaFoldDB" id="A0A182K5V3"/>
<evidence type="ECO:0000256" key="5">
    <source>
        <dbReference type="ARBA" id="ARBA00022833"/>
    </source>
</evidence>
<evidence type="ECO:0000259" key="13">
    <source>
        <dbReference type="PROSITE" id="PS50157"/>
    </source>
</evidence>
<dbReference type="Pfam" id="PF07776">
    <property type="entry name" value="zf-AD"/>
    <property type="match status" value="1"/>
</dbReference>
<dbReference type="EnsemblMetazoa" id="ACHR006138-RA">
    <property type="protein sequence ID" value="ACHR006138-PA"/>
    <property type="gene ID" value="ACHR006138"/>
</dbReference>
<dbReference type="Proteomes" id="UP000075881">
    <property type="component" value="Unassembled WGS sequence"/>
</dbReference>
<feature type="binding site" evidence="11">
    <location>
        <position position="51"/>
    </location>
    <ligand>
        <name>Zn(2+)</name>
        <dbReference type="ChEBI" id="CHEBI:29105"/>
    </ligand>
</feature>
<keyword evidence="6" id="KW-0805">Transcription regulation</keyword>
<keyword evidence="4 10" id="KW-0863">Zinc-finger</keyword>
<organism evidence="15 16">
    <name type="scientific">Anopheles christyi</name>
    <dbReference type="NCBI Taxonomy" id="43041"/>
    <lineage>
        <taxon>Eukaryota</taxon>
        <taxon>Metazoa</taxon>
        <taxon>Ecdysozoa</taxon>
        <taxon>Arthropoda</taxon>
        <taxon>Hexapoda</taxon>
        <taxon>Insecta</taxon>
        <taxon>Pterygota</taxon>
        <taxon>Neoptera</taxon>
        <taxon>Endopterygota</taxon>
        <taxon>Diptera</taxon>
        <taxon>Nematocera</taxon>
        <taxon>Culicoidea</taxon>
        <taxon>Culicidae</taxon>
        <taxon>Anophelinae</taxon>
        <taxon>Anopheles</taxon>
    </lineage>
</organism>
<feature type="binding site" evidence="11">
    <location>
        <position position="5"/>
    </location>
    <ligand>
        <name>Zn(2+)</name>
        <dbReference type="ChEBI" id="CHEBI:29105"/>
    </ligand>
</feature>
<dbReference type="InterPro" id="IPR036236">
    <property type="entry name" value="Znf_C2H2_sf"/>
</dbReference>
<dbReference type="SUPFAM" id="SSF57716">
    <property type="entry name" value="Glucocorticoid receptor-like (DNA-binding domain)"/>
    <property type="match status" value="1"/>
</dbReference>
<reference evidence="16" key="1">
    <citation type="submission" date="2013-03" db="EMBL/GenBank/DDBJ databases">
        <title>The Genome Sequence of Anopheles christyi ACHKN1017.</title>
        <authorList>
            <consortium name="The Broad Institute Genomics Platform"/>
            <person name="Neafsey D.E."/>
            <person name="Besansky N."/>
            <person name="Walker B."/>
            <person name="Young S.K."/>
            <person name="Zeng Q."/>
            <person name="Gargeya S."/>
            <person name="Fitzgerald M."/>
            <person name="Haas B."/>
            <person name="Abouelleil A."/>
            <person name="Allen A.W."/>
            <person name="Alvarado L."/>
            <person name="Arachchi H.M."/>
            <person name="Berlin A.M."/>
            <person name="Chapman S.B."/>
            <person name="Gainer-Dewar J."/>
            <person name="Goldberg J."/>
            <person name="Griggs A."/>
            <person name="Gujja S."/>
            <person name="Hansen M."/>
            <person name="Howarth C."/>
            <person name="Imamovic A."/>
            <person name="Ireland A."/>
            <person name="Larimer J."/>
            <person name="McCowan C."/>
            <person name="Murphy C."/>
            <person name="Pearson M."/>
            <person name="Poon T.W."/>
            <person name="Priest M."/>
            <person name="Roberts A."/>
            <person name="Saif S."/>
            <person name="Shea T."/>
            <person name="Sisk P."/>
            <person name="Sykes S."/>
            <person name="Wortman J."/>
            <person name="Nusbaum C."/>
            <person name="Birren B."/>
        </authorList>
    </citation>
    <scope>NUCLEOTIDE SEQUENCE [LARGE SCALE GENOMIC DNA]</scope>
    <source>
        <strain evidence="16">ACHKN1017</strain>
    </source>
</reference>
<dbReference type="InterPro" id="IPR050331">
    <property type="entry name" value="Zinc_finger"/>
</dbReference>
<keyword evidence="3" id="KW-0677">Repeat</keyword>
<feature type="domain" description="C2H2-type" evidence="13">
    <location>
        <begin position="342"/>
        <end position="370"/>
    </location>
</feature>
<comment type="subcellular location">
    <subcellularLocation>
        <location evidence="1">Nucleus</location>
    </subcellularLocation>
</comment>
<keyword evidence="5 11" id="KW-0862">Zinc</keyword>
<proteinExistence type="predicted"/>
<feature type="domain" description="C2H2-type" evidence="13">
    <location>
        <begin position="398"/>
        <end position="427"/>
    </location>
</feature>